<evidence type="ECO:0000313" key="4">
    <source>
        <dbReference type="Proteomes" id="UP001246372"/>
    </source>
</evidence>
<dbReference type="RefSeq" id="WP_315651057.1">
    <property type="nucleotide sequence ID" value="NZ_JAVXZY010000005.1"/>
</dbReference>
<keyword evidence="1 3" id="KW-0378">Hydrolase</keyword>
<evidence type="ECO:0000259" key="2">
    <source>
        <dbReference type="Pfam" id="PF00561"/>
    </source>
</evidence>
<name>A0ABU3PD53_9BURK</name>
<reference evidence="3" key="1">
    <citation type="submission" date="2023-09" db="EMBL/GenBank/DDBJ databases">
        <title>Paucibacter sp. APW11 Genome sequencing and assembly.</title>
        <authorList>
            <person name="Kim I."/>
        </authorList>
    </citation>
    <scope>NUCLEOTIDE SEQUENCE</scope>
    <source>
        <strain evidence="3">APW11</strain>
    </source>
</reference>
<gene>
    <name evidence="3" type="ORF">RQP53_14440</name>
</gene>
<dbReference type="SUPFAM" id="SSF53474">
    <property type="entry name" value="alpha/beta-Hydrolases"/>
    <property type="match status" value="1"/>
</dbReference>
<keyword evidence="4" id="KW-1185">Reference proteome</keyword>
<accession>A0ABU3PD53</accession>
<feature type="domain" description="AB hydrolase-1" evidence="2">
    <location>
        <begin position="37"/>
        <end position="285"/>
    </location>
</feature>
<dbReference type="InterPro" id="IPR000073">
    <property type="entry name" value="AB_hydrolase_1"/>
</dbReference>
<dbReference type="PANTHER" id="PTHR43798">
    <property type="entry name" value="MONOACYLGLYCEROL LIPASE"/>
    <property type="match status" value="1"/>
</dbReference>
<dbReference type="Gene3D" id="3.40.50.1820">
    <property type="entry name" value="alpha/beta hydrolase"/>
    <property type="match status" value="1"/>
</dbReference>
<dbReference type="InterPro" id="IPR050266">
    <property type="entry name" value="AB_hydrolase_sf"/>
</dbReference>
<dbReference type="PRINTS" id="PR00111">
    <property type="entry name" value="ABHYDROLASE"/>
</dbReference>
<proteinExistence type="predicted"/>
<organism evidence="3 4">
    <name type="scientific">Roseateles aquae</name>
    <dbReference type="NCBI Taxonomy" id="3077235"/>
    <lineage>
        <taxon>Bacteria</taxon>
        <taxon>Pseudomonadati</taxon>
        <taxon>Pseudomonadota</taxon>
        <taxon>Betaproteobacteria</taxon>
        <taxon>Burkholderiales</taxon>
        <taxon>Sphaerotilaceae</taxon>
        <taxon>Roseateles</taxon>
    </lineage>
</organism>
<dbReference type="EMBL" id="JAVXZY010000005">
    <property type="protein sequence ID" value="MDT9000468.1"/>
    <property type="molecule type" value="Genomic_DNA"/>
</dbReference>
<dbReference type="Pfam" id="PF00561">
    <property type="entry name" value="Abhydrolase_1"/>
    <property type="match status" value="1"/>
</dbReference>
<evidence type="ECO:0000256" key="1">
    <source>
        <dbReference type="ARBA" id="ARBA00022801"/>
    </source>
</evidence>
<dbReference type="GO" id="GO:0016787">
    <property type="term" value="F:hydrolase activity"/>
    <property type="evidence" value="ECO:0007669"/>
    <property type="project" value="UniProtKB-KW"/>
</dbReference>
<sequence>MNSTPYAPRRAFQSRFMNLRGLRHHVLEWGTPSADRPTLVMLHGWMDVGASFQFVVDALGDERHVIALDWRGFGLSASSGSDAYWFPDYLGDLDALLDAISPDGAVDLLGHSMGGNVVMSYAGLRPARIRKLINLEGFGLPETRPEQAPGRLIAWLDELKQPQLLRPYASLVAVAERLIKTNPRLSPDKAAWLAGHWAEQRDGAWHILGDPAHKRSNPVLYRKAEILACWAHIEAPLLWVEGRETDVAKWWGNRYPRSEFLERLAVVPQVEQVCLDEAGHMLHHDQPTVLAQHLQAFLS</sequence>
<dbReference type="InterPro" id="IPR029058">
    <property type="entry name" value="AB_hydrolase_fold"/>
</dbReference>
<evidence type="ECO:0000313" key="3">
    <source>
        <dbReference type="EMBL" id="MDT9000468.1"/>
    </source>
</evidence>
<comment type="caution">
    <text evidence="3">The sequence shown here is derived from an EMBL/GenBank/DDBJ whole genome shotgun (WGS) entry which is preliminary data.</text>
</comment>
<dbReference type="PANTHER" id="PTHR43798:SF31">
    <property type="entry name" value="AB HYDROLASE SUPERFAMILY PROTEIN YCLE"/>
    <property type="match status" value="1"/>
</dbReference>
<dbReference type="Proteomes" id="UP001246372">
    <property type="component" value="Unassembled WGS sequence"/>
</dbReference>
<protein>
    <submittedName>
        <fullName evidence="3">Alpha/beta hydrolase</fullName>
    </submittedName>
</protein>